<gene>
    <name evidence="10" type="ORF">HGRIS_007849</name>
</gene>
<evidence type="ECO:0000256" key="2">
    <source>
        <dbReference type="ARBA" id="ARBA00004496"/>
    </source>
</evidence>
<keyword evidence="7" id="KW-0819">tRNA processing</keyword>
<comment type="subcellular location">
    <subcellularLocation>
        <location evidence="2">Cytoplasm</location>
    </subcellularLocation>
    <subcellularLocation>
        <location evidence="1">Nucleus</location>
    </subcellularLocation>
</comment>
<sequence>MASLPLLLTKTTPGQQYLLLQSSSSQSSLPILRNLLGNLGTSTSKQPSSTLLFNLLYEPLVLLDEVQNASNIQVFDYLGNVPGYSEEYVDVRETLLQKVEKVKEGSINVVIDSVDTLCSDIGSDAETYKFLSRLMSIIRARSNTSRLILHLTTPCSLLPLLIQTSFSPSLVQFIAHPPVLLTHLATAYLTPPPPHTPEPKFYSVFLPFSERAYETDRLVYGPDGEGSGGLGEMVVEVLVRGGNEGTVRRRGVERSLEGWSTEKGPCDLFSLESLKGLQKSKSVAEAAPDPTQIASFNLNLTPSQQQSRAQVPLPYAHEGKPLDKPSGPVEAAIFYDPDSADDIDDDDPDEDLDI</sequence>
<comment type="caution">
    <text evidence="10">The sequence shown here is derived from an EMBL/GenBank/DDBJ whole genome shotgun (WGS) entry which is preliminary data.</text>
</comment>
<keyword evidence="6" id="KW-0963">Cytoplasm</keyword>
<protein>
    <recommendedName>
        <fullName evidence="5">Elongator complex protein 5</fullName>
    </recommendedName>
</protein>
<evidence type="ECO:0000256" key="1">
    <source>
        <dbReference type="ARBA" id="ARBA00004123"/>
    </source>
</evidence>
<evidence type="ECO:0000256" key="3">
    <source>
        <dbReference type="ARBA" id="ARBA00005043"/>
    </source>
</evidence>
<evidence type="ECO:0000256" key="8">
    <source>
        <dbReference type="ARBA" id="ARBA00023242"/>
    </source>
</evidence>
<evidence type="ECO:0000256" key="6">
    <source>
        <dbReference type="ARBA" id="ARBA00022490"/>
    </source>
</evidence>
<evidence type="ECO:0000256" key="9">
    <source>
        <dbReference type="SAM" id="MobiDB-lite"/>
    </source>
</evidence>
<feature type="compositionally biased region" description="Acidic residues" evidence="9">
    <location>
        <begin position="338"/>
        <end position="354"/>
    </location>
</feature>
<keyword evidence="11" id="KW-1185">Reference proteome</keyword>
<evidence type="ECO:0000256" key="5">
    <source>
        <dbReference type="ARBA" id="ARBA00020264"/>
    </source>
</evidence>
<dbReference type="PANTHER" id="PTHR15641:SF1">
    <property type="entry name" value="ELONGATOR COMPLEX PROTEIN 5"/>
    <property type="match status" value="1"/>
</dbReference>
<organism evidence="10 11">
    <name type="scientific">Hohenbuehelia grisea</name>
    <dbReference type="NCBI Taxonomy" id="104357"/>
    <lineage>
        <taxon>Eukaryota</taxon>
        <taxon>Fungi</taxon>
        <taxon>Dikarya</taxon>
        <taxon>Basidiomycota</taxon>
        <taxon>Agaricomycotina</taxon>
        <taxon>Agaricomycetes</taxon>
        <taxon>Agaricomycetidae</taxon>
        <taxon>Agaricales</taxon>
        <taxon>Pleurotineae</taxon>
        <taxon>Pleurotaceae</taxon>
        <taxon>Hohenbuehelia</taxon>
    </lineage>
</organism>
<dbReference type="Proteomes" id="UP001556367">
    <property type="component" value="Unassembled WGS sequence"/>
</dbReference>
<dbReference type="PANTHER" id="PTHR15641">
    <property type="entry name" value="ELONGATOR COMPLEX PROTEIN 5"/>
    <property type="match status" value="1"/>
</dbReference>
<feature type="region of interest" description="Disordered" evidence="9">
    <location>
        <begin position="303"/>
        <end position="354"/>
    </location>
</feature>
<comment type="pathway">
    <text evidence="3">tRNA modification; 5-methoxycarbonylmethyl-2-thiouridine-tRNA biosynthesis.</text>
</comment>
<reference evidence="11" key="1">
    <citation type="submission" date="2024-06" db="EMBL/GenBank/DDBJ databases">
        <title>Multi-omics analyses provide insights into the biosynthesis of the anticancer antibiotic pleurotin in Hohenbuehelia grisea.</title>
        <authorList>
            <person name="Weaver J.A."/>
            <person name="Alberti F."/>
        </authorList>
    </citation>
    <scope>NUCLEOTIDE SEQUENCE [LARGE SCALE GENOMIC DNA]</scope>
    <source>
        <strain evidence="11">T-177</strain>
    </source>
</reference>
<proteinExistence type="inferred from homology"/>
<evidence type="ECO:0000256" key="4">
    <source>
        <dbReference type="ARBA" id="ARBA00009567"/>
    </source>
</evidence>
<dbReference type="EMBL" id="JASNQZ010000011">
    <property type="protein sequence ID" value="KAL0951112.1"/>
    <property type="molecule type" value="Genomic_DNA"/>
</dbReference>
<evidence type="ECO:0000256" key="7">
    <source>
        <dbReference type="ARBA" id="ARBA00022694"/>
    </source>
</evidence>
<evidence type="ECO:0000313" key="11">
    <source>
        <dbReference type="Proteomes" id="UP001556367"/>
    </source>
</evidence>
<evidence type="ECO:0000313" key="10">
    <source>
        <dbReference type="EMBL" id="KAL0951112.1"/>
    </source>
</evidence>
<accession>A0ABR3J653</accession>
<keyword evidence="8" id="KW-0539">Nucleus</keyword>
<comment type="similarity">
    <text evidence="4">Belongs to the ELP5 family.</text>
</comment>
<dbReference type="InterPro" id="IPR019519">
    <property type="entry name" value="Elp5"/>
</dbReference>
<name>A0ABR3J653_9AGAR</name>